<comment type="similarity">
    <text evidence="1">Belongs to the short-chain dehydrogenases/reductases (SDR) family.</text>
</comment>
<evidence type="ECO:0000256" key="1">
    <source>
        <dbReference type="ARBA" id="ARBA00006484"/>
    </source>
</evidence>
<dbReference type="EMBL" id="JWIN03000015">
    <property type="protein sequence ID" value="KAB1267202.1"/>
    <property type="molecule type" value="Genomic_DNA"/>
</dbReference>
<dbReference type="GO" id="GO:0016491">
    <property type="term" value="F:oxidoreductase activity"/>
    <property type="evidence" value="ECO:0007669"/>
    <property type="project" value="UniProtKB-KW"/>
</dbReference>
<accession>A0A5N4D7X9</accession>
<sequence length="110" mass="11746">MEKQAGGRAWRTPGLALRGVTVNSGDPGVVYTEIMKILLVISFHLLAPQLLLKNSKQGAVPVLYLSLAKELDGISGKHFSSSGVITLAPKAARDPHVAQSLWDTSARLTI</sequence>
<dbReference type="PANTHER" id="PTHR43157:SF30">
    <property type="entry name" value="RETINOL DEHYDROGENASE 11-LIKE"/>
    <property type="match status" value="1"/>
</dbReference>
<dbReference type="AlphaFoldDB" id="A0A5N4D7X9"/>
<dbReference type="Proteomes" id="UP000299084">
    <property type="component" value="Unassembled WGS sequence"/>
</dbReference>
<name>A0A5N4D7X9_CAMDR</name>
<dbReference type="Gene3D" id="3.40.50.720">
    <property type="entry name" value="NAD(P)-binding Rossmann-like Domain"/>
    <property type="match status" value="1"/>
</dbReference>
<gene>
    <name evidence="3" type="ORF">Cadr_000018421</name>
</gene>
<comment type="caution">
    <text evidence="3">The sequence shown here is derived from an EMBL/GenBank/DDBJ whole genome shotgun (WGS) entry which is preliminary data.</text>
</comment>
<dbReference type="PANTHER" id="PTHR43157">
    <property type="entry name" value="PHOSPHATIDYLINOSITOL-GLYCAN BIOSYNTHESIS CLASS F PROTEIN-RELATED"/>
    <property type="match status" value="1"/>
</dbReference>
<organism evidence="3 4">
    <name type="scientific">Camelus dromedarius</name>
    <name type="common">Dromedary</name>
    <name type="synonym">Arabian camel</name>
    <dbReference type="NCBI Taxonomy" id="9838"/>
    <lineage>
        <taxon>Eukaryota</taxon>
        <taxon>Metazoa</taxon>
        <taxon>Chordata</taxon>
        <taxon>Craniata</taxon>
        <taxon>Vertebrata</taxon>
        <taxon>Euteleostomi</taxon>
        <taxon>Mammalia</taxon>
        <taxon>Eutheria</taxon>
        <taxon>Laurasiatheria</taxon>
        <taxon>Artiodactyla</taxon>
        <taxon>Tylopoda</taxon>
        <taxon>Camelidae</taxon>
        <taxon>Camelus</taxon>
    </lineage>
</organism>
<proteinExistence type="inferred from homology"/>
<keyword evidence="4" id="KW-1185">Reference proteome</keyword>
<evidence type="ECO:0000313" key="3">
    <source>
        <dbReference type="EMBL" id="KAB1267202.1"/>
    </source>
</evidence>
<reference evidence="3 4" key="1">
    <citation type="journal article" date="2019" name="Mol. Ecol. Resour.">
        <title>Improving Illumina assemblies with Hi-C and long reads: an example with the North African dromedary.</title>
        <authorList>
            <person name="Elbers J.P."/>
            <person name="Rogers M.F."/>
            <person name="Perelman P.L."/>
            <person name="Proskuryakova A.A."/>
            <person name="Serdyukova N.A."/>
            <person name="Johnson W.E."/>
            <person name="Horin P."/>
            <person name="Corander J."/>
            <person name="Murphy D."/>
            <person name="Burger P.A."/>
        </authorList>
    </citation>
    <scope>NUCLEOTIDE SEQUENCE [LARGE SCALE GENOMIC DNA]</scope>
    <source>
        <strain evidence="3">Drom800</strain>
        <tissue evidence="3">Blood</tissue>
    </source>
</reference>
<evidence type="ECO:0000313" key="4">
    <source>
        <dbReference type="Proteomes" id="UP000299084"/>
    </source>
</evidence>
<keyword evidence="2" id="KW-0560">Oxidoreductase</keyword>
<evidence type="ECO:0000256" key="2">
    <source>
        <dbReference type="ARBA" id="ARBA00023002"/>
    </source>
</evidence>
<protein>
    <submittedName>
        <fullName evidence="3">Retinol dehydrogenase 13</fullName>
    </submittedName>
</protein>